<dbReference type="EMBL" id="JAKRKC020000002">
    <property type="protein sequence ID" value="MCK2218785.1"/>
    <property type="molecule type" value="Genomic_DNA"/>
</dbReference>
<dbReference type="NCBIfam" id="TIGR03897">
    <property type="entry name" value="lanti_2_LanM"/>
    <property type="match status" value="1"/>
</dbReference>
<dbReference type="Proteomes" id="UP001317259">
    <property type="component" value="Unassembled WGS sequence"/>
</dbReference>
<feature type="compositionally biased region" description="Low complexity" evidence="1">
    <location>
        <begin position="967"/>
        <end position="980"/>
    </location>
</feature>
<name>A0ABT0G2I3_9ACTN</name>
<dbReference type="InterPro" id="IPR007822">
    <property type="entry name" value="LANC-like"/>
</dbReference>
<organism evidence="3 4">
    <name type="scientific">Actinomadura luzonensis</name>
    <dbReference type="NCBI Taxonomy" id="2805427"/>
    <lineage>
        <taxon>Bacteria</taxon>
        <taxon>Bacillati</taxon>
        <taxon>Actinomycetota</taxon>
        <taxon>Actinomycetes</taxon>
        <taxon>Streptosporangiales</taxon>
        <taxon>Thermomonosporaceae</taxon>
        <taxon>Actinomadura</taxon>
    </lineage>
</organism>
<dbReference type="Pfam" id="PF13575">
    <property type="entry name" value="DUF4135"/>
    <property type="match status" value="1"/>
</dbReference>
<dbReference type="PRINTS" id="PR01950">
    <property type="entry name" value="LANCSUPER"/>
</dbReference>
<protein>
    <submittedName>
        <fullName evidence="3">Type 2 lanthipeptide synthetase LanM family protein</fullName>
    </submittedName>
</protein>
<accession>A0ABT0G2I3</accession>
<keyword evidence="4" id="KW-1185">Reference proteome</keyword>
<dbReference type="InterPro" id="IPR017146">
    <property type="entry name" value="Lanti_2_LanM"/>
</dbReference>
<evidence type="ECO:0000259" key="2">
    <source>
        <dbReference type="Pfam" id="PF13575"/>
    </source>
</evidence>
<dbReference type="CDD" id="cd04792">
    <property type="entry name" value="LanM-like"/>
    <property type="match status" value="1"/>
</dbReference>
<dbReference type="InterPro" id="IPR025410">
    <property type="entry name" value="Lant_dehyd"/>
</dbReference>
<evidence type="ECO:0000256" key="1">
    <source>
        <dbReference type="SAM" id="MobiDB-lite"/>
    </source>
</evidence>
<dbReference type="Pfam" id="PF05147">
    <property type="entry name" value="LANC_like"/>
    <property type="match status" value="1"/>
</dbReference>
<evidence type="ECO:0000313" key="3">
    <source>
        <dbReference type="EMBL" id="MCK2218785.1"/>
    </source>
</evidence>
<evidence type="ECO:0000313" key="4">
    <source>
        <dbReference type="Proteomes" id="UP001317259"/>
    </source>
</evidence>
<feature type="domain" description="Lantibiotic biosynthesis protein dehydration" evidence="2">
    <location>
        <begin position="102"/>
        <end position="494"/>
    </location>
</feature>
<proteinExistence type="predicted"/>
<comment type="caution">
    <text evidence="3">The sequence shown here is derived from an EMBL/GenBank/DDBJ whole genome shotgun (WGS) entry which is preliminary data.</text>
</comment>
<dbReference type="SMART" id="SM01260">
    <property type="entry name" value="LANC_like"/>
    <property type="match status" value="1"/>
</dbReference>
<dbReference type="SUPFAM" id="SSF158745">
    <property type="entry name" value="LanC-like"/>
    <property type="match status" value="1"/>
</dbReference>
<dbReference type="PIRSF" id="PIRSF037228">
    <property type="entry name" value="Lant_mod_RumM"/>
    <property type="match status" value="1"/>
</dbReference>
<dbReference type="RefSeq" id="WP_242383224.1">
    <property type="nucleotide sequence ID" value="NZ_JAKRKC020000002.1"/>
</dbReference>
<sequence>MHANAVSDVVLGCLLEPALAGLAAQLDAVDGLTEAERLVLRSAAEASALHAARLRTNRVLLLELNAARISGRLTGADARARWREWEEGAATPEFWDGLAGHYPTLRPRLDRVVGNRCAAALELARRFAADRDKLGALTSGERVGEQGGEQGGELRAGELRAGELRGVAFGAGDSHRGGRTVAVLRLSGGLLVYKPRSMAVDVALSRFLAAVLGDDPWRISVPRVVTGDGYGWAEHVAHRYCAGEEELRAFYRNLGHWLAVMRLIGGSDLHAENVIACGPVPTVVDCETLFTPQPPMPDSAYGLAVDRASRLVGGSVLGTGLLPGRGLALGWRGVDMSAIGALPGQQPAPKLPVILDAGTDEARIGQAETPIRAAVNHPSPDPVLGAYWDRIVAGFTELSDRLRDLDRRGELEPLLAGFAGLPVRVVARSTETYAELARMLWHPHALHDEPAARAKAVSLLTRQSRNLPGRPDDPAVIEAEVAELLDSDVPFFSTTPRVGRLTGPRGTSWGPEQDLVAAALGRWRSADLGLDRRVIQSTLVSAYLNEGWLPDHRALLPSGRDLTRLDRRRRAVAAKIVGDLVASAIRAEDGTATWIAPVLNPTGWAVLPLGPDLYGGLTGVAVLLAAYEHETGHGRADPVPGVPSLLADVLRTMRKAEDQATVELTTRRRPPPAGGYLGLGSRVWGWRLLRRLGVVGDEEARERAAKLVPDELVPDEQALDLVSGLSGMVVPLLALDDPAAAGLAVRIGRRLVAAARLRDGTAWWDSEFFPSGLGGVAHGATGIGWALARLGAATGDRDFTEVAEAAFAYEETLYVPSAGSWRDLRQPDITAAAWCHGAAGIGVVAADRLRHGGDPERWLDVLRRAAAAAKAGGMGWNHTLCHGDLGAWEVIDLALAAGVAEPGMTRDILDAHTLGSLEEHGPVSGFAREAFCPGLLPGLGGVAYQLLRMHPGCPLPSVLLPDPDLPSGSLLDGARPVPGERVGGGRR</sequence>
<gene>
    <name evidence="3" type="ORF">MF672_034065</name>
</gene>
<dbReference type="Gene3D" id="1.50.10.20">
    <property type="match status" value="1"/>
</dbReference>
<feature type="region of interest" description="Disordered" evidence="1">
    <location>
        <begin position="967"/>
        <end position="987"/>
    </location>
</feature>
<reference evidence="3 4" key="1">
    <citation type="submission" date="2022-04" db="EMBL/GenBank/DDBJ databases">
        <title>Genome draft of Actinomadura sp. ATCC 31491.</title>
        <authorList>
            <person name="Shi X."/>
            <person name="Du Y."/>
        </authorList>
    </citation>
    <scope>NUCLEOTIDE SEQUENCE [LARGE SCALE GENOMIC DNA]</scope>
    <source>
        <strain evidence="3 4">ATCC 31491</strain>
    </source>
</reference>